<comment type="similarity">
    <text evidence="3 14">Belongs to the pyruvate kinase family.</text>
</comment>
<evidence type="ECO:0000256" key="8">
    <source>
        <dbReference type="ARBA" id="ARBA00022777"/>
    </source>
</evidence>
<dbReference type="NCBIfam" id="TIGR01064">
    <property type="entry name" value="pyruv_kin"/>
    <property type="match status" value="1"/>
</dbReference>
<dbReference type="EC" id="2.7.1.40" evidence="4 13"/>
<comment type="pathway">
    <text evidence="2 14">Carbohydrate degradation; glycolysis; pyruvate from D-glyceraldehyde 3-phosphate: step 5/5.</text>
</comment>
<dbReference type="SUPFAM" id="SSF50800">
    <property type="entry name" value="PK beta-barrel domain-like"/>
    <property type="match status" value="1"/>
</dbReference>
<name>A0A1H1N420_9PSED</name>
<dbReference type="InterPro" id="IPR040442">
    <property type="entry name" value="Pyrv_kinase-like_dom_sf"/>
</dbReference>
<evidence type="ECO:0000256" key="10">
    <source>
        <dbReference type="ARBA" id="ARBA00022842"/>
    </source>
</evidence>
<evidence type="ECO:0000256" key="11">
    <source>
        <dbReference type="ARBA" id="ARBA00023152"/>
    </source>
</evidence>
<feature type="domain" description="Pyruvate kinase barrel" evidence="15">
    <location>
        <begin position="3"/>
        <end position="328"/>
    </location>
</feature>
<evidence type="ECO:0000259" key="16">
    <source>
        <dbReference type="Pfam" id="PF02887"/>
    </source>
</evidence>
<dbReference type="Proteomes" id="UP000243359">
    <property type="component" value="Chromosome I"/>
</dbReference>
<dbReference type="EMBL" id="LT629751">
    <property type="protein sequence ID" value="SDR93793.1"/>
    <property type="molecule type" value="Genomic_DNA"/>
</dbReference>
<evidence type="ECO:0000259" key="15">
    <source>
        <dbReference type="Pfam" id="PF00224"/>
    </source>
</evidence>
<evidence type="ECO:0000256" key="2">
    <source>
        <dbReference type="ARBA" id="ARBA00004997"/>
    </source>
</evidence>
<dbReference type="GO" id="GO:0005524">
    <property type="term" value="F:ATP binding"/>
    <property type="evidence" value="ECO:0007669"/>
    <property type="project" value="UniProtKB-KW"/>
</dbReference>
<evidence type="ECO:0000256" key="13">
    <source>
        <dbReference type="NCBIfam" id="TIGR01064"/>
    </source>
</evidence>
<dbReference type="GO" id="GO:0000287">
    <property type="term" value="F:magnesium ion binding"/>
    <property type="evidence" value="ECO:0007669"/>
    <property type="project" value="UniProtKB-UniRule"/>
</dbReference>
<dbReference type="SUPFAM" id="SSF52935">
    <property type="entry name" value="PK C-terminal domain-like"/>
    <property type="match status" value="1"/>
</dbReference>
<dbReference type="GO" id="GO:0016301">
    <property type="term" value="F:kinase activity"/>
    <property type="evidence" value="ECO:0007669"/>
    <property type="project" value="UniProtKB-KW"/>
</dbReference>
<dbReference type="UniPathway" id="UPA00109">
    <property type="reaction ID" value="UER00188"/>
</dbReference>
<feature type="domain" description="Pyruvate kinase C-terminal" evidence="16">
    <location>
        <begin position="360"/>
        <end position="473"/>
    </location>
</feature>
<evidence type="ECO:0000256" key="6">
    <source>
        <dbReference type="ARBA" id="ARBA00022723"/>
    </source>
</evidence>
<dbReference type="InterPro" id="IPR015806">
    <property type="entry name" value="Pyrv_Knase_insert_dom_sf"/>
</dbReference>
<evidence type="ECO:0000313" key="17">
    <source>
        <dbReference type="EMBL" id="SDR93793.1"/>
    </source>
</evidence>
<dbReference type="Gene3D" id="2.40.33.10">
    <property type="entry name" value="PK beta-barrel domain-like"/>
    <property type="match status" value="1"/>
</dbReference>
<dbReference type="PRINTS" id="PR01050">
    <property type="entry name" value="PYRUVTKNASE"/>
</dbReference>
<dbReference type="InterPro" id="IPR015795">
    <property type="entry name" value="Pyrv_Knase_C"/>
</dbReference>
<sequence length="539" mass="57659">MLRRTKIVATLGPATATAEAIEGLVRAGVDVVRMNFSHGQAEEHLARAALVRELAARHGRCVAILADLQGPKIRIARFAQGKVQLHKGTTFVLDAGLDKRAGDQHAVGIDYEALVEDSRPGDILLLDDGRIELEVLRVDGRRVVCEVLVGGPLSNNKGINRKGGGLSAAALTAKDHADIRTAAQMQADYLAVSFPRDAGDMRLARRLLEEAGGSAGLIAKIERAETVADPAVLEEIIAVSDGVMVARGDLGVEIGDAELVAAQKLIIDRARAANRVVITATQMMESMISQPLPTRAEVFDVANAVLDGTDAVMLSAETAAGAYPVETVQAMQRIILGAEKHPHTHRSRHRVDRVFQRIDESIAMSAMYAANHLQGVRAIICLTESGDTPRLMSRIRSPLPIFAFSRHPRTQNRVALFRGVHPIAFDAARFADAEVNRQAVAELVRRGLLADADHVLITAGDQNTPGGTDTLRIARVGELLAGLAERSDADGEPALPRDFDIRAECAEQQELLAPGAVEAGAVSTFPPRCGAQPPLEARS</sequence>
<keyword evidence="10 14" id="KW-0460">Magnesium</keyword>
<dbReference type="NCBIfam" id="NF004491">
    <property type="entry name" value="PRK05826.1"/>
    <property type="match status" value="1"/>
</dbReference>
<keyword evidence="8 14" id="KW-0418">Kinase</keyword>
<gene>
    <name evidence="17" type="ORF">SAMN05216221_0699</name>
</gene>
<keyword evidence="18" id="KW-1185">Reference proteome</keyword>
<evidence type="ECO:0000256" key="9">
    <source>
        <dbReference type="ARBA" id="ARBA00022840"/>
    </source>
</evidence>
<evidence type="ECO:0000256" key="4">
    <source>
        <dbReference type="ARBA" id="ARBA00012142"/>
    </source>
</evidence>
<dbReference type="PROSITE" id="PS00110">
    <property type="entry name" value="PYRUVATE_KINASE"/>
    <property type="match status" value="1"/>
</dbReference>
<comment type="catalytic activity">
    <reaction evidence="14">
        <text>pyruvate + ATP = phosphoenolpyruvate + ADP + H(+)</text>
        <dbReference type="Rhea" id="RHEA:18157"/>
        <dbReference type="ChEBI" id="CHEBI:15361"/>
        <dbReference type="ChEBI" id="CHEBI:15378"/>
        <dbReference type="ChEBI" id="CHEBI:30616"/>
        <dbReference type="ChEBI" id="CHEBI:58702"/>
        <dbReference type="ChEBI" id="CHEBI:456216"/>
        <dbReference type="EC" id="2.7.1.40"/>
    </reaction>
</comment>
<dbReference type="STRING" id="1392877.SAMN05216221_0699"/>
<keyword evidence="5 14" id="KW-0808">Transferase</keyword>
<evidence type="ECO:0000256" key="7">
    <source>
        <dbReference type="ARBA" id="ARBA00022741"/>
    </source>
</evidence>
<dbReference type="RefSeq" id="WP_090347633.1">
    <property type="nucleotide sequence ID" value="NZ_LT629751.1"/>
</dbReference>
<dbReference type="InterPro" id="IPR015813">
    <property type="entry name" value="Pyrv/PenolPyrv_kinase-like_dom"/>
</dbReference>
<evidence type="ECO:0000256" key="12">
    <source>
        <dbReference type="ARBA" id="ARBA00023317"/>
    </source>
</evidence>
<dbReference type="Gene3D" id="3.20.20.60">
    <property type="entry name" value="Phosphoenolpyruvate-binding domains"/>
    <property type="match status" value="1"/>
</dbReference>
<organism evidence="17 18">
    <name type="scientific">Pseudomonas oryzae</name>
    <dbReference type="NCBI Taxonomy" id="1392877"/>
    <lineage>
        <taxon>Bacteria</taxon>
        <taxon>Pseudomonadati</taxon>
        <taxon>Pseudomonadota</taxon>
        <taxon>Gammaproteobacteria</taxon>
        <taxon>Pseudomonadales</taxon>
        <taxon>Pseudomonadaceae</taxon>
        <taxon>Pseudomonas</taxon>
    </lineage>
</organism>
<accession>A0A1H1N420</accession>
<comment type="cofactor">
    <cofactor evidence="1">
        <name>K(+)</name>
        <dbReference type="ChEBI" id="CHEBI:29103"/>
    </cofactor>
</comment>
<evidence type="ECO:0000256" key="14">
    <source>
        <dbReference type="RuleBase" id="RU000504"/>
    </source>
</evidence>
<proteinExistence type="inferred from homology"/>
<evidence type="ECO:0000256" key="1">
    <source>
        <dbReference type="ARBA" id="ARBA00001958"/>
    </source>
</evidence>
<keyword evidence="11 14" id="KW-0324">Glycolysis</keyword>
<protein>
    <recommendedName>
        <fullName evidence="4 13">Pyruvate kinase</fullName>
        <ecNumber evidence="4 13">2.7.1.40</ecNumber>
    </recommendedName>
</protein>
<dbReference type="InterPro" id="IPR001697">
    <property type="entry name" value="Pyr_Knase"/>
</dbReference>
<evidence type="ECO:0000256" key="3">
    <source>
        <dbReference type="ARBA" id="ARBA00008663"/>
    </source>
</evidence>
<dbReference type="InterPro" id="IPR036918">
    <property type="entry name" value="Pyrv_Knase_C_sf"/>
</dbReference>
<evidence type="ECO:0000256" key="5">
    <source>
        <dbReference type="ARBA" id="ARBA00022679"/>
    </source>
</evidence>
<dbReference type="GO" id="GO:0004743">
    <property type="term" value="F:pyruvate kinase activity"/>
    <property type="evidence" value="ECO:0007669"/>
    <property type="project" value="UniProtKB-UniRule"/>
</dbReference>
<evidence type="ECO:0000313" key="18">
    <source>
        <dbReference type="Proteomes" id="UP000243359"/>
    </source>
</evidence>
<dbReference type="Pfam" id="PF00224">
    <property type="entry name" value="PK"/>
    <property type="match status" value="1"/>
</dbReference>
<dbReference type="InterPro" id="IPR015793">
    <property type="entry name" value="Pyrv_Knase_brl"/>
</dbReference>
<dbReference type="Gene3D" id="3.40.1380.20">
    <property type="entry name" value="Pyruvate kinase, C-terminal domain"/>
    <property type="match status" value="1"/>
</dbReference>
<keyword evidence="7" id="KW-0547">Nucleotide-binding</keyword>
<dbReference type="GO" id="GO:0030955">
    <property type="term" value="F:potassium ion binding"/>
    <property type="evidence" value="ECO:0007669"/>
    <property type="project" value="UniProtKB-UniRule"/>
</dbReference>
<dbReference type="InterPro" id="IPR018209">
    <property type="entry name" value="Pyrv_Knase_AS"/>
</dbReference>
<reference evidence="18" key="1">
    <citation type="submission" date="2016-10" db="EMBL/GenBank/DDBJ databases">
        <authorList>
            <person name="Varghese N."/>
            <person name="Submissions S."/>
        </authorList>
    </citation>
    <scope>NUCLEOTIDE SEQUENCE [LARGE SCALE GENOMIC DNA]</scope>
    <source>
        <strain evidence="18">KCTC 32247</strain>
    </source>
</reference>
<dbReference type="Pfam" id="PF02887">
    <property type="entry name" value="PK_C"/>
    <property type="match status" value="1"/>
</dbReference>
<dbReference type="InterPro" id="IPR011037">
    <property type="entry name" value="Pyrv_Knase-like_insert_dom_sf"/>
</dbReference>
<dbReference type="OrthoDB" id="9812123at2"/>
<dbReference type="FunFam" id="2.40.33.10:FF:000001">
    <property type="entry name" value="Pyruvate kinase"/>
    <property type="match status" value="1"/>
</dbReference>
<dbReference type="AlphaFoldDB" id="A0A1H1N420"/>
<keyword evidence="6" id="KW-0479">Metal-binding</keyword>
<dbReference type="SUPFAM" id="SSF51621">
    <property type="entry name" value="Phosphoenolpyruvate/pyruvate domain"/>
    <property type="match status" value="1"/>
</dbReference>
<keyword evidence="12 17" id="KW-0670">Pyruvate</keyword>
<dbReference type="PANTHER" id="PTHR11817">
    <property type="entry name" value="PYRUVATE KINASE"/>
    <property type="match status" value="1"/>
</dbReference>
<keyword evidence="9" id="KW-0067">ATP-binding</keyword>